<dbReference type="PANTHER" id="PTHR11735:SF11">
    <property type="entry name" value="TRNA THREONYLCARBAMOYLADENOSINE BIOSYNTHESIS PROTEIN TSAB"/>
    <property type="match status" value="1"/>
</dbReference>
<gene>
    <name evidence="2" type="ORF">S06H3_37644</name>
</gene>
<dbReference type="InterPro" id="IPR022496">
    <property type="entry name" value="T6A_TsaB"/>
</dbReference>
<dbReference type="InterPro" id="IPR043129">
    <property type="entry name" value="ATPase_NBD"/>
</dbReference>
<protein>
    <recommendedName>
        <fullName evidence="1">Gcp-like domain-containing protein</fullName>
    </recommendedName>
</protein>
<proteinExistence type="predicted"/>
<dbReference type="PANTHER" id="PTHR11735">
    <property type="entry name" value="TRNA N6-ADENOSINE THREONYLCARBAMOYLTRANSFERASE"/>
    <property type="match status" value="1"/>
</dbReference>
<reference evidence="2" key="1">
    <citation type="journal article" date="2014" name="Front. Microbiol.">
        <title>High frequency of phylogenetically diverse reductive dehalogenase-homologous genes in deep subseafloor sedimentary metagenomes.</title>
        <authorList>
            <person name="Kawai M."/>
            <person name="Futagami T."/>
            <person name="Toyoda A."/>
            <person name="Takaki Y."/>
            <person name="Nishi S."/>
            <person name="Hori S."/>
            <person name="Arai W."/>
            <person name="Tsubouchi T."/>
            <person name="Morono Y."/>
            <person name="Uchiyama I."/>
            <person name="Ito T."/>
            <person name="Fujiyama A."/>
            <person name="Inagaki F."/>
            <person name="Takami H."/>
        </authorList>
    </citation>
    <scope>NUCLEOTIDE SEQUENCE</scope>
    <source>
        <strain evidence="2">Expedition CK06-06</strain>
    </source>
</reference>
<name>X1NEB7_9ZZZZ</name>
<sequence length="212" mass="23085">MELAIDTSSNIAGIALSHKGEILTELTWQSAQNHTVELLPNLVHLLKQAKVEPNSIEAIIVAKGPGSFNGLRVGIGTAKGLAFSLAIPLLGISTLEAEAYPFAYTGLPLSPIHKAGREEIATAFYQQKNNEWRCLEEEHLTTLDALCQRIRQKTLFCGEIPPDMVNEIQQNLGQRAIIPQASTLSRAGSLAILSWQRLSKGEQDDPATLQPL</sequence>
<comment type="caution">
    <text evidence="2">The sequence shown here is derived from an EMBL/GenBank/DDBJ whole genome shotgun (WGS) entry which is preliminary data.</text>
</comment>
<dbReference type="NCBIfam" id="TIGR03725">
    <property type="entry name" value="T6A_YeaZ"/>
    <property type="match status" value="1"/>
</dbReference>
<dbReference type="GO" id="GO:0002949">
    <property type="term" value="P:tRNA threonylcarbamoyladenosine modification"/>
    <property type="evidence" value="ECO:0007669"/>
    <property type="project" value="InterPro"/>
</dbReference>
<evidence type="ECO:0000313" key="2">
    <source>
        <dbReference type="EMBL" id="GAI25150.1"/>
    </source>
</evidence>
<dbReference type="GO" id="GO:0005829">
    <property type="term" value="C:cytosol"/>
    <property type="evidence" value="ECO:0007669"/>
    <property type="project" value="TreeGrafter"/>
</dbReference>
<feature type="domain" description="Gcp-like" evidence="1">
    <location>
        <begin position="30"/>
        <end position="144"/>
    </location>
</feature>
<feature type="non-terminal residue" evidence="2">
    <location>
        <position position="212"/>
    </location>
</feature>
<dbReference type="EMBL" id="BARV01022890">
    <property type="protein sequence ID" value="GAI25150.1"/>
    <property type="molecule type" value="Genomic_DNA"/>
</dbReference>
<dbReference type="AlphaFoldDB" id="X1NEB7"/>
<dbReference type="InterPro" id="IPR000905">
    <property type="entry name" value="Gcp-like_dom"/>
</dbReference>
<evidence type="ECO:0000259" key="1">
    <source>
        <dbReference type="Pfam" id="PF00814"/>
    </source>
</evidence>
<organism evidence="2">
    <name type="scientific">marine sediment metagenome</name>
    <dbReference type="NCBI Taxonomy" id="412755"/>
    <lineage>
        <taxon>unclassified sequences</taxon>
        <taxon>metagenomes</taxon>
        <taxon>ecological metagenomes</taxon>
    </lineage>
</organism>
<dbReference type="CDD" id="cd24032">
    <property type="entry name" value="ASKHA_NBD_TsaB"/>
    <property type="match status" value="1"/>
</dbReference>
<dbReference type="Pfam" id="PF00814">
    <property type="entry name" value="TsaD"/>
    <property type="match status" value="1"/>
</dbReference>
<accession>X1NEB7</accession>
<dbReference type="SUPFAM" id="SSF53067">
    <property type="entry name" value="Actin-like ATPase domain"/>
    <property type="match status" value="1"/>
</dbReference>
<dbReference type="Gene3D" id="3.30.420.40">
    <property type="match status" value="2"/>
</dbReference>